<evidence type="ECO:0000313" key="3">
    <source>
        <dbReference type="Proteomes" id="UP001187192"/>
    </source>
</evidence>
<dbReference type="EMBL" id="BTGU01000075">
    <property type="protein sequence ID" value="GMN58148.1"/>
    <property type="molecule type" value="Genomic_DNA"/>
</dbReference>
<keyword evidence="1" id="KW-0812">Transmembrane</keyword>
<feature type="transmembrane region" description="Helical" evidence="1">
    <location>
        <begin position="27"/>
        <end position="46"/>
    </location>
</feature>
<name>A0AA88DMT1_FICCA</name>
<organism evidence="2 3">
    <name type="scientific">Ficus carica</name>
    <name type="common">Common fig</name>
    <dbReference type="NCBI Taxonomy" id="3494"/>
    <lineage>
        <taxon>Eukaryota</taxon>
        <taxon>Viridiplantae</taxon>
        <taxon>Streptophyta</taxon>
        <taxon>Embryophyta</taxon>
        <taxon>Tracheophyta</taxon>
        <taxon>Spermatophyta</taxon>
        <taxon>Magnoliopsida</taxon>
        <taxon>eudicotyledons</taxon>
        <taxon>Gunneridae</taxon>
        <taxon>Pentapetalae</taxon>
        <taxon>rosids</taxon>
        <taxon>fabids</taxon>
        <taxon>Rosales</taxon>
        <taxon>Moraceae</taxon>
        <taxon>Ficeae</taxon>
        <taxon>Ficus</taxon>
    </lineage>
</organism>
<keyword evidence="1" id="KW-1133">Transmembrane helix</keyword>
<protein>
    <submittedName>
        <fullName evidence="2">Uncharacterized protein</fullName>
    </submittedName>
</protein>
<reference evidence="2" key="1">
    <citation type="submission" date="2023-07" db="EMBL/GenBank/DDBJ databases">
        <title>draft genome sequence of fig (Ficus carica).</title>
        <authorList>
            <person name="Takahashi T."/>
            <person name="Nishimura K."/>
        </authorList>
    </citation>
    <scope>NUCLEOTIDE SEQUENCE</scope>
</reference>
<keyword evidence="1" id="KW-0472">Membrane</keyword>
<evidence type="ECO:0000313" key="2">
    <source>
        <dbReference type="EMBL" id="GMN58148.1"/>
    </source>
</evidence>
<accession>A0AA88DMT1</accession>
<proteinExistence type="predicted"/>
<dbReference type="Proteomes" id="UP001187192">
    <property type="component" value="Unassembled WGS sequence"/>
</dbReference>
<evidence type="ECO:0000256" key="1">
    <source>
        <dbReference type="SAM" id="Phobius"/>
    </source>
</evidence>
<sequence length="79" mass="8533">MLGCAASFASGFIGANMMSFRGWFPMALRLFVTLFSSGGCTLLGFCSKQWHLVCFTACPSRHSSYSDGPLVGSTFFESL</sequence>
<dbReference type="AlphaFoldDB" id="A0AA88DMT1"/>
<keyword evidence="3" id="KW-1185">Reference proteome</keyword>
<gene>
    <name evidence="2" type="ORF">TIFTF001_027257</name>
</gene>
<comment type="caution">
    <text evidence="2">The sequence shown here is derived from an EMBL/GenBank/DDBJ whole genome shotgun (WGS) entry which is preliminary data.</text>
</comment>